<keyword evidence="5" id="KW-0963">Cytoplasm</keyword>
<keyword evidence="5 7" id="KW-0067">ATP-binding</keyword>
<evidence type="ECO:0000256" key="7">
    <source>
        <dbReference type="RuleBase" id="RU003331"/>
    </source>
</evidence>
<feature type="binding site" evidence="5">
    <location>
        <position position="141"/>
    </location>
    <ligand>
        <name>AMP</name>
        <dbReference type="ChEBI" id="CHEBI:456215"/>
    </ligand>
</feature>
<comment type="caution">
    <text evidence="8">The sequence shown here is derived from an EMBL/GenBank/DDBJ whole genome shotgun (WGS) entry which is preliminary data.</text>
</comment>
<comment type="similarity">
    <text evidence="5 6">Belongs to the adenylate kinase family.</text>
</comment>
<accession>A0A8J8CPB9</accession>
<dbReference type="GO" id="GO:0005737">
    <property type="term" value="C:cytoplasm"/>
    <property type="evidence" value="ECO:0007669"/>
    <property type="project" value="UniProtKB-SubCell"/>
</dbReference>
<feature type="binding site" evidence="5">
    <location>
        <position position="128"/>
    </location>
    <ligand>
        <name>ATP</name>
        <dbReference type="ChEBI" id="CHEBI:30616"/>
    </ligand>
</feature>
<dbReference type="NCBIfam" id="NF002700">
    <property type="entry name" value="PRK02496.1"/>
    <property type="match status" value="1"/>
</dbReference>
<dbReference type="NCBIfam" id="NF001381">
    <property type="entry name" value="PRK00279.1-3"/>
    <property type="match status" value="1"/>
</dbReference>
<evidence type="ECO:0000256" key="4">
    <source>
        <dbReference type="ARBA" id="ARBA00022777"/>
    </source>
</evidence>
<dbReference type="CDD" id="cd01428">
    <property type="entry name" value="ADK"/>
    <property type="match status" value="1"/>
</dbReference>
<evidence type="ECO:0000256" key="5">
    <source>
        <dbReference type="HAMAP-Rule" id="MF_00235"/>
    </source>
</evidence>
<comment type="pathway">
    <text evidence="5">Purine metabolism; AMP biosynthesis via salvage pathway; AMP from ADP: step 1/1.</text>
</comment>
<dbReference type="EMBL" id="WVIE01000028">
    <property type="protein sequence ID" value="NDJ19322.1"/>
    <property type="molecule type" value="Genomic_DNA"/>
</dbReference>
<dbReference type="InterPro" id="IPR000850">
    <property type="entry name" value="Adenylat/UMP-CMP_kin"/>
</dbReference>
<dbReference type="NCBIfam" id="NF011100">
    <property type="entry name" value="PRK14527.1"/>
    <property type="match status" value="1"/>
</dbReference>
<keyword evidence="4 5" id="KW-0418">Kinase</keyword>
<dbReference type="InterPro" id="IPR033690">
    <property type="entry name" value="Adenylat_kinase_CS"/>
</dbReference>
<dbReference type="UniPathway" id="UPA00588">
    <property type="reaction ID" value="UER00649"/>
</dbReference>
<evidence type="ECO:0000313" key="9">
    <source>
        <dbReference type="Proteomes" id="UP000646053"/>
    </source>
</evidence>
<dbReference type="RefSeq" id="WP_162424850.1">
    <property type="nucleotide sequence ID" value="NZ_WVIE01000028.1"/>
</dbReference>
<dbReference type="PANTHER" id="PTHR23359">
    <property type="entry name" value="NUCLEOTIDE KINASE"/>
    <property type="match status" value="1"/>
</dbReference>
<dbReference type="Proteomes" id="UP000646053">
    <property type="component" value="Unassembled WGS sequence"/>
</dbReference>
<evidence type="ECO:0000313" key="8">
    <source>
        <dbReference type="EMBL" id="NDJ19322.1"/>
    </source>
</evidence>
<protein>
    <recommendedName>
        <fullName evidence="5 7">Adenylate kinase</fullName>
        <shortName evidence="5">AK</shortName>
        <ecNumber evidence="5 7">2.7.4.3</ecNumber>
    </recommendedName>
    <alternativeName>
        <fullName evidence="5">ATP-AMP transphosphorylase</fullName>
    </alternativeName>
    <alternativeName>
        <fullName evidence="5">ATP:AMP phosphotransferase</fullName>
    </alternativeName>
    <alternativeName>
        <fullName evidence="5">Adenylate monophosphate kinase</fullName>
    </alternativeName>
</protein>
<dbReference type="NCBIfam" id="NF011101">
    <property type="entry name" value="PRK14528.1"/>
    <property type="match status" value="1"/>
</dbReference>
<feature type="binding site" evidence="5">
    <location>
        <begin position="86"/>
        <end position="89"/>
    </location>
    <ligand>
        <name>AMP</name>
        <dbReference type="ChEBI" id="CHEBI:456215"/>
    </ligand>
</feature>
<dbReference type="NCBIfam" id="NF011105">
    <property type="entry name" value="PRK14532.1"/>
    <property type="match status" value="1"/>
</dbReference>
<evidence type="ECO:0000256" key="3">
    <source>
        <dbReference type="ARBA" id="ARBA00022741"/>
    </source>
</evidence>
<gene>
    <name evidence="5" type="primary">adk</name>
    <name evidence="8" type="ORF">GS601_18835</name>
</gene>
<dbReference type="InterPro" id="IPR027417">
    <property type="entry name" value="P-loop_NTPase"/>
</dbReference>
<dbReference type="Pfam" id="PF00406">
    <property type="entry name" value="ADK"/>
    <property type="match status" value="1"/>
</dbReference>
<dbReference type="PROSITE" id="PS00113">
    <property type="entry name" value="ADENYLATE_KINASE"/>
    <property type="match status" value="1"/>
</dbReference>
<comment type="subcellular location">
    <subcellularLocation>
        <location evidence="5 7">Cytoplasm</location>
    </subcellularLocation>
</comment>
<sequence>MARLIFLGPPGAGKGTQSKVLADSHAIPHISTGEILREAVLGKTPLGVKAQGYMDRGELVPDQLVVDLIRERLDKPDTQSGWILDGFPRNATQAQILDFILNELSLDYDRVINLDVPDETLVARLLSRGRKDDNEEVIRRRLEVYRNQTAPLIDYYESREKLVTVDGNQSMENVSSALNKLV</sequence>
<comment type="catalytic activity">
    <reaction evidence="5 7">
        <text>AMP + ATP = 2 ADP</text>
        <dbReference type="Rhea" id="RHEA:12973"/>
        <dbReference type="ChEBI" id="CHEBI:30616"/>
        <dbReference type="ChEBI" id="CHEBI:456215"/>
        <dbReference type="ChEBI" id="CHEBI:456216"/>
        <dbReference type="EC" id="2.7.4.3"/>
    </reaction>
</comment>
<feature type="binding site" evidence="5">
    <location>
        <begin position="11"/>
        <end position="16"/>
    </location>
    <ligand>
        <name>ATP</name>
        <dbReference type="ChEBI" id="CHEBI:30616"/>
    </ligand>
</feature>
<comment type="domain">
    <text evidence="5">Consists of three domains, a large central CORE domain and two small peripheral domains, NMPbind and LID, which undergo movements during catalysis. The LID domain closes over the site of phosphoryl transfer upon ATP binding. Assembling and dissambling the active center during each catalytic cycle provides an effective means to prevent ATP hydrolysis.</text>
</comment>
<feature type="binding site" evidence="5">
    <location>
        <position position="37"/>
    </location>
    <ligand>
        <name>AMP</name>
        <dbReference type="ChEBI" id="CHEBI:456215"/>
    </ligand>
</feature>
<dbReference type="PRINTS" id="PR00094">
    <property type="entry name" value="ADENYLTKNASE"/>
</dbReference>
<reference evidence="8" key="1">
    <citation type="submission" date="2019-12" db="EMBL/GenBank/DDBJ databases">
        <title>High-Quality draft genome sequences of three cyanobacteria isolated from the limestone walls of the Old Cathedral of Coimbra.</title>
        <authorList>
            <person name="Tiago I."/>
            <person name="Soares F."/>
            <person name="Portugal A."/>
        </authorList>
    </citation>
    <scope>NUCLEOTIDE SEQUENCE</scope>
    <source>
        <strain evidence="8">A</strain>
    </source>
</reference>
<dbReference type="Gene3D" id="3.40.50.300">
    <property type="entry name" value="P-loop containing nucleotide triphosphate hydrolases"/>
    <property type="match status" value="1"/>
</dbReference>
<comment type="subunit">
    <text evidence="5 7">Monomer.</text>
</comment>
<dbReference type="GO" id="GO:0004017">
    <property type="term" value="F:AMP kinase activity"/>
    <property type="evidence" value="ECO:0007669"/>
    <property type="project" value="UniProtKB-UniRule"/>
</dbReference>
<evidence type="ECO:0000256" key="6">
    <source>
        <dbReference type="RuleBase" id="RU003330"/>
    </source>
</evidence>
<dbReference type="NCBIfam" id="TIGR01351">
    <property type="entry name" value="adk"/>
    <property type="match status" value="1"/>
</dbReference>
<feature type="binding site" evidence="5">
    <location>
        <position position="93"/>
    </location>
    <ligand>
        <name>AMP</name>
        <dbReference type="ChEBI" id="CHEBI:456215"/>
    </ligand>
</feature>
<feature type="binding site" evidence="5">
    <location>
        <begin position="58"/>
        <end position="60"/>
    </location>
    <ligand>
        <name>AMP</name>
        <dbReference type="ChEBI" id="CHEBI:456215"/>
    </ligand>
</feature>
<comment type="function">
    <text evidence="5">Catalyzes the reversible transfer of the terminal phosphate group between ATP and AMP. Plays an important role in cellular energy homeostasis and in adenine nucleotide metabolism.</text>
</comment>
<feature type="binding site" evidence="5">
    <location>
        <position position="32"/>
    </location>
    <ligand>
        <name>AMP</name>
        <dbReference type="ChEBI" id="CHEBI:456215"/>
    </ligand>
</feature>
<dbReference type="AlphaFoldDB" id="A0A8J8CPB9"/>
<keyword evidence="3 5" id="KW-0547">Nucleotide-binding</keyword>
<evidence type="ECO:0000256" key="1">
    <source>
        <dbReference type="ARBA" id="ARBA00022679"/>
    </source>
</evidence>
<proteinExistence type="inferred from homology"/>
<keyword evidence="1 5" id="KW-0808">Transferase</keyword>
<feature type="binding site" evidence="5">
    <location>
        <position position="169"/>
    </location>
    <ligand>
        <name>ATP</name>
        <dbReference type="ChEBI" id="CHEBI:30616"/>
    </ligand>
</feature>
<feature type="region of interest" description="NMP" evidence="5">
    <location>
        <begin position="31"/>
        <end position="60"/>
    </location>
</feature>
<keyword evidence="2 5" id="KW-0545">Nucleotide biosynthesis</keyword>
<dbReference type="NCBIfam" id="NF011104">
    <property type="entry name" value="PRK14531.1"/>
    <property type="match status" value="1"/>
</dbReference>
<dbReference type="GO" id="GO:0044209">
    <property type="term" value="P:AMP salvage"/>
    <property type="evidence" value="ECO:0007669"/>
    <property type="project" value="UniProtKB-UniRule"/>
</dbReference>
<dbReference type="GO" id="GO:0005524">
    <property type="term" value="F:ATP binding"/>
    <property type="evidence" value="ECO:0007669"/>
    <property type="project" value="UniProtKB-UniRule"/>
</dbReference>
<name>A0A8J8CPB9_9CYAN</name>
<dbReference type="EC" id="2.7.4.3" evidence="5 7"/>
<feature type="binding site" evidence="5">
    <location>
        <position position="130"/>
    </location>
    <ligand>
        <name>AMP</name>
        <dbReference type="ChEBI" id="CHEBI:456215"/>
    </ligand>
</feature>
<evidence type="ECO:0000256" key="2">
    <source>
        <dbReference type="ARBA" id="ARBA00022727"/>
    </source>
</evidence>
<organism evidence="8 9">
    <name type="scientific">Myxacorys almedinensis A</name>
    <dbReference type="NCBI Taxonomy" id="2690445"/>
    <lineage>
        <taxon>Bacteria</taxon>
        <taxon>Bacillati</taxon>
        <taxon>Cyanobacteriota</taxon>
        <taxon>Cyanophyceae</taxon>
        <taxon>Leptolyngbyales</taxon>
        <taxon>Leptolyngbyaceae</taxon>
        <taxon>Myxacorys</taxon>
        <taxon>Myxacorys almedinensis</taxon>
    </lineage>
</organism>
<dbReference type="InterPro" id="IPR006259">
    <property type="entry name" value="Adenyl_kin_sub"/>
</dbReference>
<dbReference type="HAMAP" id="MF_00235">
    <property type="entry name" value="Adenylate_kinase_Adk"/>
    <property type="match status" value="1"/>
</dbReference>
<dbReference type="SUPFAM" id="SSF52540">
    <property type="entry name" value="P-loop containing nucleoside triphosphate hydrolases"/>
    <property type="match status" value="1"/>
</dbReference>
<keyword evidence="9" id="KW-1185">Reference proteome</keyword>
<comment type="caution">
    <text evidence="5">Lacks conserved residue(s) required for the propagation of feature annotation.</text>
</comment>